<keyword evidence="4" id="KW-1185">Reference proteome</keyword>
<dbReference type="InterPro" id="IPR003594">
    <property type="entry name" value="HATPase_dom"/>
</dbReference>
<keyword evidence="1" id="KW-0723">Serine/threonine-protein kinase</keyword>
<evidence type="ECO:0000256" key="1">
    <source>
        <dbReference type="ARBA" id="ARBA00022527"/>
    </source>
</evidence>
<gene>
    <name evidence="3" type="ORF">E6W39_31045</name>
</gene>
<keyword evidence="3" id="KW-0067">ATP-binding</keyword>
<dbReference type="Proteomes" id="UP000319103">
    <property type="component" value="Unassembled WGS sequence"/>
</dbReference>
<dbReference type="OrthoDB" id="4301723at2"/>
<feature type="domain" description="Histidine kinase/HSP90-like ATPase" evidence="2">
    <location>
        <begin position="65"/>
        <end position="181"/>
    </location>
</feature>
<dbReference type="Pfam" id="PF13581">
    <property type="entry name" value="HATPase_c_2"/>
    <property type="match status" value="1"/>
</dbReference>
<organism evidence="3 4">
    <name type="scientific">Kitasatospora acidiphila</name>
    <dbReference type="NCBI Taxonomy" id="2567942"/>
    <lineage>
        <taxon>Bacteria</taxon>
        <taxon>Bacillati</taxon>
        <taxon>Actinomycetota</taxon>
        <taxon>Actinomycetes</taxon>
        <taxon>Kitasatosporales</taxon>
        <taxon>Streptomycetaceae</taxon>
        <taxon>Kitasatospora</taxon>
    </lineage>
</organism>
<dbReference type="InterPro" id="IPR050267">
    <property type="entry name" value="Anti-sigma-factor_SerPK"/>
</dbReference>
<evidence type="ECO:0000259" key="2">
    <source>
        <dbReference type="Pfam" id="PF13581"/>
    </source>
</evidence>
<sequence>MQSMMGKPATESDPLATKCYLIEMRPCANKGTRMTLTAEAPPVPPASCGLITARLYFSLRDLASRAQLIGDIRKQVREVAHMFGNLDRLRIADVEVGLTELLVNVAEHVPDERALVTVEFLDAGGVVVQVWDSSAQPPVIGELGEGDDWLNLDEGGRGLALIRATASSLSWRQVADGKIVEAAYLT</sequence>
<accession>A0A540WA04</accession>
<evidence type="ECO:0000313" key="4">
    <source>
        <dbReference type="Proteomes" id="UP000319103"/>
    </source>
</evidence>
<evidence type="ECO:0000313" key="3">
    <source>
        <dbReference type="EMBL" id="TQF05861.1"/>
    </source>
</evidence>
<proteinExistence type="predicted"/>
<name>A0A540WA04_9ACTN</name>
<dbReference type="GO" id="GO:0005524">
    <property type="term" value="F:ATP binding"/>
    <property type="evidence" value="ECO:0007669"/>
    <property type="project" value="UniProtKB-KW"/>
</dbReference>
<dbReference type="EMBL" id="VIGB01000003">
    <property type="protein sequence ID" value="TQF05861.1"/>
    <property type="molecule type" value="Genomic_DNA"/>
</dbReference>
<reference evidence="3 4" key="1">
    <citation type="submission" date="2019-06" db="EMBL/GenBank/DDBJ databases">
        <title>Description of Kitasatospora acidophila sp. nov. isolated from pine grove soil, and reclassification of Streptomyces novaecaesareae to Kitasatospora novaeceasareae comb. nov.</title>
        <authorList>
            <person name="Kim M.J."/>
        </authorList>
    </citation>
    <scope>NUCLEOTIDE SEQUENCE [LARGE SCALE GENOMIC DNA]</scope>
    <source>
        <strain evidence="3 4">MMS16-CNU292</strain>
    </source>
</reference>
<dbReference type="GO" id="GO:0004674">
    <property type="term" value="F:protein serine/threonine kinase activity"/>
    <property type="evidence" value="ECO:0007669"/>
    <property type="project" value="UniProtKB-KW"/>
</dbReference>
<dbReference type="CDD" id="cd16936">
    <property type="entry name" value="HATPase_RsbW-like"/>
    <property type="match status" value="1"/>
</dbReference>
<protein>
    <submittedName>
        <fullName evidence="3">ATP-binding protein</fullName>
    </submittedName>
</protein>
<dbReference type="AlphaFoldDB" id="A0A540WA04"/>
<keyword evidence="3" id="KW-0547">Nucleotide-binding</keyword>
<dbReference type="PANTHER" id="PTHR35526">
    <property type="entry name" value="ANTI-SIGMA-F FACTOR RSBW-RELATED"/>
    <property type="match status" value="1"/>
</dbReference>
<keyword evidence="1" id="KW-0418">Kinase</keyword>
<comment type="caution">
    <text evidence="3">The sequence shown here is derived from an EMBL/GenBank/DDBJ whole genome shotgun (WGS) entry which is preliminary data.</text>
</comment>
<dbReference type="PANTHER" id="PTHR35526:SF3">
    <property type="entry name" value="ANTI-SIGMA-F FACTOR RSBW"/>
    <property type="match status" value="1"/>
</dbReference>
<dbReference type="InterPro" id="IPR036890">
    <property type="entry name" value="HATPase_C_sf"/>
</dbReference>
<keyword evidence="1" id="KW-0808">Transferase</keyword>
<dbReference type="Gene3D" id="3.30.565.10">
    <property type="entry name" value="Histidine kinase-like ATPase, C-terminal domain"/>
    <property type="match status" value="1"/>
</dbReference>